<evidence type="ECO:0000256" key="4">
    <source>
        <dbReference type="SAM" id="Coils"/>
    </source>
</evidence>
<dbReference type="Pfam" id="PF00643">
    <property type="entry name" value="zf-B_box"/>
    <property type="match status" value="1"/>
</dbReference>
<evidence type="ECO:0000256" key="3">
    <source>
        <dbReference type="PROSITE-ProRule" id="PRU00504"/>
    </source>
</evidence>
<keyword evidence="6" id="KW-1185">Reference proteome</keyword>
<keyword evidence="4" id="KW-0175">Coiled coil</keyword>
<dbReference type="PANTHER" id="PTHR25462:SF296">
    <property type="entry name" value="MEIOTIC P26, ISOFORM F"/>
    <property type="match status" value="1"/>
</dbReference>
<keyword evidence="1" id="KW-0677">Repeat</keyword>
<name>A0A8B8BNW5_CRAVI</name>
<dbReference type="SUPFAM" id="SSF101898">
    <property type="entry name" value="NHL repeat"/>
    <property type="match status" value="1"/>
</dbReference>
<dbReference type="InterPro" id="IPR011042">
    <property type="entry name" value="6-blade_b-propeller_TolB-like"/>
</dbReference>
<dbReference type="InterPro" id="IPR000315">
    <property type="entry name" value="Znf_B-box"/>
</dbReference>
<dbReference type="RefSeq" id="XP_022305043.1">
    <property type="nucleotide sequence ID" value="XM_022449335.1"/>
</dbReference>
<dbReference type="AlphaFoldDB" id="A0A8B8BNW5"/>
<evidence type="ECO:0000259" key="5">
    <source>
        <dbReference type="PROSITE" id="PS50119"/>
    </source>
</evidence>
<reference evidence="7" key="1">
    <citation type="submission" date="2025-08" db="UniProtKB">
        <authorList>
            <consortium name="RefSeq"/>
        </authorList>
    </citation>
    <scope>IDENTIFICATION</scope>
    <source>
        <tissue evidence="7">Whole sample</tissue>
    </source>
</reference>
<dbReference type="GO" id="GO:0008270">
    <property type="term" value="F:zinc ion binding"/>
    <property type="evidence" value="ECO:0007669"/>
    <property type="project" value="UniProtKB-KW"/>
</dbReference>
<dbReference type="PROSITE" id="PS51125">
    <property type="entry name" value="NHL"/>
    <property type="match status" value="1"/>
</dbReference>
<proteinExistence type="predicted"/>
<dbReference type="Gene3D" id="3.30.160.60">
    <property type="entry name" value="Classic Zinc Finger"/>
    <property type="match status" value="1"/>
</dbReference>
<evidence type="ECO:0000313" key="6">
    <source>
        <dbReference type="Proteomes" id="UP000694844"/>
    </source>
</evidence>
<accession>A0A8B8BNW5</accession>
<dbReference type="InterPro" id="IPR001258">
    <property type="entry name" value="NHL_repeat"/>
</dbReference>
<evidence type="ECO:0000313" key="7">
    <source>
        <dbReference type="RefSeq" id="XP_022305043.1"/>
    </source>
</evidence>
<gene>
    <name evidence="7" type="primary">LOC111112037</name>
</gene>
<dbReference type="InterPro" id="IPR047153">
    <property type="entry name" value="TRIM45/56/19-like"/>
</dbReference>
<feature type="domain" description="B box-type" evidence="5">
    <location>
        <begin position="73"/>
        <end position="110"/>
    </location>
</feature>
<evidence type="ECO:0000256" key="1">
    <source>
        <dbReference type="ARBA" id="ARBA00022737"/>
    </source>
</evidence>
<feature type="coiled-coil region" evidence="4">
    <location>
        <begin position="169"/>
        <end position="214"/>
    </location>
</feature>
<dbReference type="SUPFAM" id="SSF57845">
    <property type="entry name" value="B-box zinc-binding domain"/>
    <property type="match status" value="1"/>
</dbReference>
<organism evidence="6 7">
    <name type="scientific">Crassostrea virginica</name>
    <name type="common">Eastern oyster</name>
    <dbReference type="NCBI Taxonomy" id="6565"/>
    <lineage>
        <taxon>Eukaryota</taxon>
        <taxon>Metazoa</taxon>
        <taxon>Spiralia</taxon>
        <taxon>Lophotrochozoa</taxon>
        <taxon>Mollusca</taxon>
        <taxon>Bivalvia</taxon>
        <taxon>Autobranchia</taxon>
        <taxon>Pteriomorphia</taxon>
        <taxon>Ostreida</taxon>
        <taxon>Ostreoidea</taxon>
        <taxon>Ostreidae</taxon>
        <taxon>Crassostrea</taxon>
    </lineage>
</organism>
<dbReference type="PANTHER" id="PTHR25462">
    <property type="entry name" value="BONUS, ISOFORM C-RELATED"/>
    <property type="match status" value="1"/>
</dbReference>
<keyword evidence="2" id="KW-0862">Zinc</keyword>
<dbReference type="SMART" id="SM00336">
    <property type="entry name" value="BBOX"/>
    <property type="match status" value="2"/>
</dbReference>
<sequence length="560" mass="63327">MTYTPPLTMDPRYSAQDVVRCALCRDAVAPLYCNVCHTHLCKDCVEKHFSDKSKVHNVVPLEQFLSTLNYPKCPTHPTKQCELSCEQCDIPICTSCISSGKHIGHKQLEIFADFESKKEVLRRDLQELEKFIFPKYQESAAIIKIQRTDQRKHSQKLTAKLNKQGEALHREINTIIQRKQAEIDEMNAQHLAAIEKQEDETNKALHEIKQVIQDLKSLLDTSDVGLVYKYRSRIAEFRKLPNKLIVSLPNLLPQKINREELLKQFGSINPLSIETEEQGYTVPSPGAESSPPARPLLDVPRLVTDIPTRGYDYLWNVSCLSDEEIWTSGNKTIMKLYNLKGELLKSVQTKSGNMPQDIAVTRSGGLVYTDYSSINLVSGTQIQTLITLRGWRPDGLCSTSSEDLLVTMTSDDDKQTKVVRYSGSTEKQSIQWDDQGKPLYSSGYNKYLCENMNLDICVSDCSAVVVVSAAGKLRFRYTGPSSTPRESFCPLGITTDSQANILTSDCDNHNIHIIDQDGRFLRFLHNCGLQLPWGLCVDSRDNLFVAERDTGTVKKLQYYK</sequence>
<keyword evidence="2" id="KW-0479">Metal-binding</keyword>
<dbReference type="Gene3D" id="2.120.10.30">
    <property type="entry name" value="TolB, C-terminal domain"/>
    <property type="match status" value="1"/>
</dbReference>
<protein>
    <submittedName>
        <fullName evidence="7">Uncharacterized protein LOC111112037 isoform X2</fullName>
    </submittedName>
</protein>
<dbReference type="PROSITE" id="PS50119">
    <property type="entry name" value="ZF_BBOX"/>
    <property type="match status" value="2"/>
</dbReference>
<dbReference type="GeneID" id="111112037"/>
<dbReference type="Proteomes" id="UP000694844">
    <property type="component" value="Chromosome 9"/>
</dbReference>
<feature type="repeat" description="NHL" evidence="3">
    <location>
        <begin position="517"/>
        <end position="559"/>
    </location>
</feature>
<feature type="domain" description="B box-type" evidence="5">
    <location>
        <begin position="16"/>
        <end position="61"/>
    </location>
</feature>
<evidence type="ECO:0000256" key="2">
    <source>
        <dbReference type="PROSITE-ProRule" id="PRU00024"/>
    </source>
</evidence>
<dbReference type="CDD" id="cd19756">
    <property type="entry name" value="Bbox2"/>
    <property type="match status" value="1"/>
</dbReference>
<dbReference type="OrthoDB" id="6128620at2759"/>
<keyword evidence="2" id="KW-0863">Zinc-finger</keyword>